<evidence type="ECO:0000313" key="2">
    <source>
        <dbReference type="Proteomes" id="UP000053372"/>
    </source>
</evidence>
<dbReference type="PANTHER" id="PTHR37031:SF2">
    <property type="entry name" value="PHOD-LIKE PHOSPHATASE METALLOPHOSPHATASE DOMAIN-CONTAINING PROTEIN"/>
    <property type="match status" value="1"/>
</dbReference>
<name>A0A0V7ZD31_9CYAN</name>
<dbReference type="OrthoDB" id="9795624at2"/>
<dbReference type="RefSeq" id="WP_027842413.1">
    <property type="nucleotide sequence ID" value="NZ_LMTZ01000156.1"/>
</dbReference>
<proteinExistence type="predicted"/>
<dbReference type="SUPFAM" id="SSF56300">
    <property type="entry name" value="Metallo-dependent phosphatases"/>
    <property type="match status" value="1"/>
</dbReference>
<comment type="caution">
    <text evidence="1">The sequence shown here is derived from an EMBL/GenBank/DDBJ whole genome shotgun (WGS) entry which is preliminary data.</text>
</comment>
<accession>A0A0V7ZD31</accession>
<dbReference type="InterPro" id="IPR029052">
    <property type="entry name" value="Metallo-depent_PP-like"/>
</dbReference>
<dbReference type="PANTHER" id="PTHR37031">
    <property type="entry name" value="METALLOPHOSPHATASE BINDING DOMAIN PROTEIN"/>
    <property type="match status" value="1"/>
</dbReference>
<dbReference type="Gene3D" id="3.60.21.70">
    <property type="entry name" value="PhoD-like phosphatase"/>
    <property type="match status" value="1"/>
</dbReference>
<organism evidence="1 2">
    <name type="scientific">Mastigocoleus testarum BC008</name>
    <dbReference type="NCBI Taxonomy" id="371196"/>
    <lineage>
        <taxon>Bacteria</taxon>
        <taxon>Bacillati</taxon>
        <taxon>Cyanobacteriota</taxon>
        <taxon>Cyanophyceae</taxon>
        <taxon>Nostocales</taxon>
        <taxon>Hapalosiphonaceae</taxon>
        <taxon>Mastigocoleus</taxon>
    </lineage>
</organism>
<evidence type="ECO:0008006" key="3">
    <source>
        <dbReference type="Google" id="ProtNLM"/>
    </source>
</evidence>
<sequence length="837" mass="94648">MGWKSLQERIHQIPLVLAGPMVRCTQPDTVTVWIALKESHNVTLKIFDLDSNILFAGSRRTVEVGQNLHVVAVTAKNNVKILEYGKQYLYDLGFDDATSLRTPGILTLEGSVEDIVYPEYQLPSFPVVPKVLQELRLVHGSCRKPHGESMDALASLDKMIGEALARDPKKRPHQLFLTGDQIYADDVADVLLFMLMDAEKALLGWSEKLPDVEDLQQLNPGQRNSIATHIAGLTASIGKIGTISNLAKSHLFTLGEFCAMYLFAWSDVLWVEPQNFPNFEDVYSNLGSSTPEISKKNKNTFQGEVRYIEEFWATLKQVRRALANIPTYTIFDDHEITDDWYLNVAWCDRLLNKPLGRRILQNGMLGYALCQGWGNTPEQFTEGKPGWALLQATELWSRSAGTDRKQETNISKFIGLPKFAEIAQTYPRRLTRDPEALTWHYIVPGPKYEVLVLDTRTQREFPGKNDFDFPGLLHADAYEEQISNVPRDPEIEVTLAISPGPFVGVPFMEDLQRVAKNISEKFGSAAWGFDTEAWGLEENAFERMLSRMALRGLPNKQNKLVILSGDVHYSFSARLQYRATKPFEAATNIHTELTIAQLTSSSLKNEKKGIGGSHSLHIKGFVPFRLLMNSPSAEVLGWENPQKEELNLGVCYTAINEALQPIPLVSSQNNPAKLDLLKKRGGLKKLEIIKKPQWWYRIDFINAKREKIEQDFSYVNSNFKDSNSKDSNSKDLISIPTPLPGQNRQPFLEQYLALATNEHHHELGKNYGKEIVGLNNIAEITFESVDGKDIVVQTLWWQLESKEKGKLLPPFPLTRSEVSLDFKDKDYPMDDLLGEVM</sequence>
<keyword evidence="2" id="KW-1185">Reference proteome</keyword>
<gene>
    <name evidence="1" type="ORF">BC008_09700</name>
</gene>
<reference evidence="1 2" key="1">
    <citation type="journal article" date="2015" name="Genome Announc.">
        <title>Draft Genome of the Euendolithic (true boring) Cyanobacterium Mastigocoleus testarum strain BC008.</title>
        <authorList>
            <person name="Guida B.S."/>
            <person name="Garcia-Pichel F."/>
        </authorList>
    </citation>
    <scope>NUCLEOTIDE SEQUENCE [LARGE SCALE GENOMIC DNA]</scope>
    <source>
        <strain evidence="1 2">BC008</strain>
    </source>
</reference>
<evidence type="ECO:0000313" key="1">
    <source>
        <dbReference type="EMBL" id="KST62433.1"/>
    </source>
</evidence>
<protein>
    <recommendedName>
        <fullName evidence="3">PhoD-like phosphatase</fullName>
    </recommendedName>
</protein>
<dbReference type="AlphaFoldDB" id="A0A0V7ZD31"/>
<dbReference type="Proteomes" id="UP000053372">
    <property type="component" value="Unassembled WGS sequence"/>
</dbReference>
<dbReference type="InterPro" id="IPR038607">
    <property type="entry name" value="PhoD-like_sf"/>
</dbReference>
<dbReference type="EMBL" id="LMTZ01000156">
    <property type="protein sequence ID" value="KST62433.1"/>
    <property type="molecule type" value="Genomic_DNA"/>
</dbReference>